<evidence type="ECO:0000313" key="7">
    <source>
        <dbReference type="EMBL" id="OGK24353.1"/>
    </source>
</evidence>
<evidence type="ECO:0000259" key="6">
    <source>
        <dbReference type="Pfam" id="PF01699"/>
    </source>
</evidence>
<name>A0A1F7GZX9_9BACT</name>
<protein>
    <recommendedName>
        <fullName evidence="6">Sodium/calcium exchanger membrane region domain-containing protein</fullName>
    </recommendedName>
</protein>
<dbReference type="Gene3D" id="1.20.1420.30">
    <property type="entry name" value="NCX, central ion-binding region"/>
    <property type="match status" value="2"/>
</dbReference>
<dbReference type="GO" id="GO:0006874">
    <property type="term" value="P:intracellular calcium ion homeostasis"/>
    <property type="evidence" value="ECO:0007669"/>
    <property type="project" value="TreeGrafter"/>
</dbReference>
<evidence type="ECO:0000313" key="8">
    <source>
        <dbReference type="Proteomes" id="UP000177913"/>
    </source>
</evidence>
<feature type="transmembrane region" description="Helical" evidence="5">
    <location>
        <begin position="234"/>
        <end position="253"/>
    </location>
</feature>
<dbReference type="EMBL" id="MFZO01000035">
    <property type="protein sequence ID" value="OGK24353.1"/>
    <property type="molecule type" value="Genomic_DNA"/>
</dbReference>
<evidence type="ECO:0000256" key="3">
    <source>
        <dbReference type="ARBA" id="ARBA00022989"/>
    </source>
</evidence>
<evidence type="ECO:0000256" key="4">
    <source>
        <dbReference type="ARBA" id="ARBA00023136"/>
    </source>
</evidence>
<dbReference type="InterPro" id="IPR004837">
    <property type="entry name" value="NaCa_Exmemb"/>
</dbReference>
<keyword evidence="2 5" id="KW-0812">Transmembrane</keyword>
<dbReference type="AlphaFoldDB" id="A0A1F7GZX9"/>
<feature type="transmembrane region" description="Helical" evidence="5">
    <location>
        <begin position="6"/>
        <end position="26"/>
    </location>
</feature>
<dbReference type="GO" id="GO:0005886">
    <property type="term" value="C:plasma membrane"/>
    <property type="evidence" value="ECO:0007669"/>
    <property type="project" value="TreeGrafter"/>
</dbReference>
<feature type="transmembrane region" description="Helical" evidence="5">
    <location>
        <begin position="165"/>
        <end position="187"/>
    </location>
</feature>
<dbReference type="PANTHER" id="PTHR10846:SF8">
    <property type="entry name" value="INNER MEMBRANE PROTEIN YRBG"/>
    <property type="match status" value="1"/>
</dbReference>
<dbReference type="Pfam" id="PF01699">
    <property type="entry name" value="Na_Ca_ex"/>
    <property type="match status" value="2"/>
</dbReference>
<sequence length="310" mass="34063">MIPQLFFYVFAFLLIWFGSGMIVTSVDRLAHKLNLSSFVVSFFLLGILTSVPEISVGVNSLIDKKPEIFVGNLIGGIVVIFLLIIPLLALLGDGVKLVHQLEKDNLIFALVVIAAPSMFALDGTISLAEGLFSILLYADLVYIVEKRKGLLERIKDNLVHNKNHIVNDLIKIVLGVGTVFVASRYIVDETIYFSNLFQVSPFLISLIVVSLGTNLPELSLVIRALLLKKKEVALGDYLGSAAANTVIFGGLILANGASTVVPNHFLQTFIFIVGGLLIFYIFSRSKNDISREEGLVLLLGYLLFLFVEIF</sequence>
<feature type="transmembrane region" description="Helical" evidence="5">
    <location>
        <begin position="294"/>
        <end position="309"/>
    </location>
</feature>
<feature type="transmembrane region" description="Helical" evidence="5">
    <location>
        <begin position="38"/>
        <end position="62"/>
    </location>
</feature>
<feature type="transmembrane region" description="Helical" evidence="5">
    <location>
        <begin position="68"/>
        <end position="92"/>
    </location>
</feature>
<feature type="domain" description="Sodium/calcium exchanger membrane region" evidence="6">
    <location>
        <begin position="6"/>
        <end position="143"/>
    </location>
</feature>
<dbReference type="InterPro" id="IPR004481">
    <property type="entry name" value="K/Na/Ca-exchanger"/>
</dbReference>
<proteinExistence type="predicted"/>
<feature type="transmembrane region" description="Helical" evidence="5">
    <location>
        <begin position="265"/>
        <end position="282"/>
    </location>
</feature>
<feature type="domain" description="Sodium/calcium exchanger membrane region" evidence="6">
    <location>
        <begin position="172"/>
        <end position="309"/>
    </location>
</feature>
<comment type="subcellular location">
    <subcellularLocation>
        <location evidence="1">Membrane</location>
        <topology evidence="1">Multi-pass membrane protein</topology>
    </subcellularLocation>
</comment>
<comment type="caution">
    <text evidence="7">The sequence shown here is derived from an EMBL/GenBank/DDBJ whole genome shotgun (WGS) entry which is preliminary data.</text>
</comment>
<accession>A0A1F7GZX9</accession>
<keyword evidence="4 5" id="KW-0472">Membrane</keyword>
<dbReference type="PANTHER" id="PTHR10846">
    <property type="entry name" value="SODIUM/POTASSIUM/CALCIUM EXCHANGER"/>
    <property type="match status" value="1"/>
</dbReference>
<keyword evidence="3 5" id="KW-1133">Transmembrane helix</keyword>
<evidence type="ECO:0000256" key="2">
    <source>
        <dbReference type="ARBA" id="ARBA00022692"/>
    </source>
</evidence>
<dbReference type="GO" id="GO:0005262">
    <property type="term" value="F:calcium channel activity"/>
    <property type="evidence" value="ECO:0007669"/>
    <property type="project" value="TreeGrafter"/>
</dbReference>
<feature type="transmembrane region" description="Helical" evidence="5">
    <location>
        <begin position="127"/>
        <end position="144"/>
    </location>
</feature>
<reference evidence="7 8" key="1">
    <citation type="journal article" date="2016" name="Nat. Commun.">
        <title>Thousands of microbial genomes shed light on interconnected biogeochemical processes in an aquifer system.</title>
        <authorList>
            <person name="Anantharaman K."/>
            <person name="Brown C.T."/>
            <person name="Hug L.A."/>
            <person name="Sharon I."/>
            <person name="Castelle C.J."/>
            <person name="Probst A.J."/>
            <person name="Thomas B.C."/>
            <person name="Singh A."/>
            <person name="Wilkins M.J."/>
            <person name="Karaoz U."/>
            <person name="Brodie E.L."/>
            <person name="Williams K.H."/>
            <person name="Hubbard S.S."/>
            <person name="Banfield J.F."/>
        </authorList>
    </citation>
    <scope>NUCLEOTIDE SEQUENCE [LARGE SCALE GENOMIC DNA]</scope>
</reference>
<gene>
    <name evidence="7" type="ORF">A3C25_00665</name>
</gene>
<dbReference type="InterPro" id="IPR044880">
    <property type="entry name" value="NCX_ion-bd_dom_sf"/>
</dbReference>
<dbReference type="GO" id="GO:0008273">
    <property type="term" value="F:calcium, potassium:sodium antiporter activity"/>
    <property type="evidence" value="ECO:0007669"/>
    <property type="project" value="TreeGrafter"/>
</dbReference>
<evidence type="ECO:0000256" key="1">
    <source>
        <dbReference type="ARBA" id="ARBA00004141"/>
    </source>
</evidence>
<evidence type="ECO:0000256" key="5">
    <source>
        <dbReference type="SAM" id="Phobius"/>
    </source>
</evidence>
<feature type="transmembrane region" description="Helical" evidence="5">
    <location>
        <begin position="199"/>
        <end position="222"/>
    </location>
</feature>
<organism evidence="7 8">
    <name type="scientific">Candidatus Roizmanbacteria bacterium RIFCSPHIGHO2_02_FULL_38_11</name>
    <dbReference type="NCBI Taxonomy" id="1802039"/>
    <lineage>
        <taxon>Bacteria</taxon>
        <taxon>Candidatus Roizmaniibacteriota</taxon>
    </lineage>
</organism>
<dbReference type="Proteomes" id="UP000177913">
    <property type="component" value="Unassembled WGS sequence"/>
</dbReference>